<dbReference type="Proteomes" id="UP000316092">
    <property type="component" value="Unassembled WGS sequence"/>
</dbReference>
<accession>A0A553UI99</accession>
<dbReference type="AlphaFoldDB" id="A0A553UI99"/>
<sequence length="108" mass="11566">MICPRPRATATLQAQCSPVKRVSAVPSGQAGRIHSASTAPIDPTPNTVPRIRPGIRKSLNGEYRRTDNGIDGPAPDGLLTSMMPPNSALTPRKMRQPMSQRRLPGLSS</sequence>
<evidence type="ECO:0000313" key="2">
    <source>
        <dbReference type="EMBL" id="TSA79939.1"/>
    </source>
</evidence>
<keyword evidence="3" id="KW-1185">Reference proteome</keyword>
<reference evidence="2 3" key="1">
    <citation type="submission" date="2019-07" db="EMBL/GenBank/DDBJ databases">
        <title>Deinococcus detaillus sp. nov., isolated from humus soil in Antarctica.</title>
        <authorList>
            <person name="Zhang K."/>
        </authorList>
    </citation>
    <scope>NUCLEOTIDE SEQUENCE [LARGE SCALE GENOMIC DNA]</scope>
    <source>
        <strain evidence="2 3">H1</strain>
    </source>
</reference>
<gene>
    <name evidence="2" type="ORF">FNU79_17265</name>
</gene>
<evidence type="ECO:0000313" key="3">
    <source>
        <dbReference type="Proteomes" id="UP000316092"/>
    </source>
</evidence>
<dbReference type="EMBL" id="VKDB01000035">
    <property type="protein sequence ID" value="TSA79939.1"/>
    <property type="molecule type" value="Genomic_DNA"/>
</dbReference>
<evidence type="ECO:0000256" key="1">
    <source>
        <dbReference type="SAM" id="MobiDB-lite"/>
    </source>
</evidence>
<organism evidence="2 3">
    <name type="scientific">Deinococcus detaillensis</name>
    <dbReference type="NCBI Taxonomy" id="2592048"/>
    <lineage>
        <taxon>Bacteria</taxon>
        <taxon>Thermotogati</taxon>
        <taxon>Deinococcota</taxon>
        <taxon>Deinococci</taxon>
        <taxon>Deinococcales</taxon>
        <taxon>Deinococcaceae</taxon>
        <taxon>Deinococcus</taxon>
    </lineage>
</organism>
<feature type="region of interest" description="Disordered" evidence="1">
    <location>
        <begin position="23"/>
        <end position="108"/>
    </location>
</feature>
<comment type="caution">
    <text evidence="2">The sequence shown here is derived from an EMBL/GenBank/DDBJ whole genome shotgun (WGS) entry which is preliminary data.</text>
</comment>
<name>A0A553UI99_9DEIO</name>
<protein>
    <submittedName>
        <fullName evidence="2">Uncharacterized protein</fullName>
    </submittedName>
</protein>
<proteinExistence type="predicted"/>